<feature type="region of interest" description="Disordered" evidence="1">
    <location>
        <begin position="1"/>
        <end position="43"/>
    </location>
</feature>
<evidence type="ECO:0000313" key="2">
    <source>
        <dbReference type="EMBL" id="GEZ07047.1"/>
    </source>
</evidence>
<sequence>IGDSDTNIESQKDGSKREPSGESQAQCRHTPAIDPPSPSQPHLRHLVNTSTFIFISSTVAPPSRHPYQHHPAATTTTATSPSPPSPPRQHHHLHHHHYLVTTVISTSHAPPDLPPRHHLPSIVIATRHHL</sequence>
<gene>
    <name evidence="2" type="ORF">Tci_479020</name>
</gene>
<comment type="caution">
    <text evidence="2">The sequence shown here is derived from an EMBL/GenBank/DDBJ whole genome shotgun (WGS) entry which is preliminary data.</text>
</comment>
<dbReference type="EMBL" id="BKCJ010237791">
    <property type="protein sequence ID" value="GEZ07047.1"/>
    <property type="molecule type" value="Genomic_DNA"/>
</dbReference>
<proteinExistence type="predicted"/>
<protein>
    <submittedName>
        <fullName evidence="2">Uncharacterized protein</fullName>
    </submittedName>
</protein>
<organism evidence="2">
    <name type="scientific">Tanacetum cinerariifolium</name>
    <name type="common">Dalmatian daisy</name>
    <name type="synonym">Chrysanthemum cinerariifolium</name>
    <dbReference type="NCBI Taxonomy" id="118510"/>
    <lineage>
        <taxon>Eukaryota</taxon>
        <taxon>Viridiplantae</taxon>
        <taxon>Streptophyta</taxon>
        <taxon>Embryophyta</taxon>
        <taxon>Tracheophyta</taxon>
        <taxon>Spermatophyta</taxon>
        <taxon>Magnoliopsida</taxon>
        <taxon>eudicotyledons</taxon>
        <taxon>Gunneridae</taxon>
        <taxon>Pentapetalae</taxon>
        <taxon>asterids</taxon>
        <taxon>campanulids</taxon>
        <taxon>Asterales</taxon>
        <taxon>Asteraceae</taxon>
        <taxon>Asteroideae</taxon>
        <taxon>Anthemideae</taxon>
        <taxon>Anthemidinae</taxon>
        <taxon>Tanacetum</taxon>
    </lineage>
</organism>
<dbReference type="AlphaFoldDB" id="A0A699I0S0"/>
<evidence type="ECO:0000256" key="1">
    <source>
        <dbReference type="SAM" id="MobiDB-lite"/>
    </source>
</evidence>
<feature type="non-terminal residue" evidence="2">
    <location>
        <position position="1"/>
    </location>
</feature>
<feature type="region of interest" description="Disordered" evidence="1">
    <location>
        <begin position="60"/>
        <end position="93"/>
    </location>
</feature>
<feature type="compositionally biased region" description="Basic and acidic residues" evidence="1">
    <location>
        <begin position="10"/>
        <end position="20"/>
    </location>
</feature>
<feature type="compositionally biased region" description="Low complexity" evidence="1">
    <location>
        <begin position="69"/>
        <end position="80"/>
    </location>
</feature>
<name>A0A699I0S0_TANCI</name>
<accession>A0A699I0S0</accession>
<reference evidence="2" key="1">
    <citation type="journal article" date="2019" name="Sci. Rep.">
        <title>Draft genome of Tanacetum cinerariifolium, the natural source of mosquito coil.</title>
        <authorList>
            <person name="Yamashiro T."/>
            <person name="Shiraishi A."/>
            <person name="Satake H."/>
            <person name="Nakayama K."/>
        </authorList>
    </citation>
    <scope>NUCLEOTIDE SEQUENCE</scope>
</reference>